<accession>A0A937L6F4</accession>
<dbReference type="AlphaFoldDB" id="A0A937L6F4"/>
<name>A0A937L6F4_9PROT</name>
<dbReference type="Proteomes" id="UP000785783">
    <property type="component" value="Unassembled WGS sequence"/>
</dbReference>
<sequence>MSQDSPQDQPPEETAGLDAAYAQWQKHDNSGMRALAGLFLLEHEFRRVPDQPHLARLVVNRLNRFAPYDCAIFWTCSPSGRVYDVTISGIVKSEDTEAILDWARALGQWLNKTGFGNTQITPTMVDTQMSMANWPVNLAKSGLYVPMRRQDGKLRGGLVLLRASPWAEPVRIMLDQLAEAAAYTVDALDAGVHGRGGGRDRLGKYIRRLAVVALLALSFFVPVPVNVDVPARLAVSADQANAPRGPTQIDIRVPPQGAMALKPGSRLKTNYEGTQYELEVEHITPWLGGLLADRQLRARFIAAPDDLALPSLSTITIENASVPLPLYLLRGPIGMMRGLLGLDPSN</sequence>
<dbReference type="EMBL" id="JADHOK010000014">
    <property type="protein sequence ID" value="MBL6761475.1"/>
    <property type="molecule type" value="Genomic_DNA"/>
</dbReference>
<proteinExistence type="predicted"/>
<evidence type="ECO:0000313" key="2">
    <source>
        <dbReference type="Proteomes" id="UP000785783"/>
    </source>
</evidence>
<comment type="caution">
    <text evidence="1">The sequence shown here is derived from an EMBL/GenBank/DDBJ whole genome shotgun (WGS) entry which is preliminary data.</text>
</comment>
<evidence type="ECO:0008006" key="3">
    <source>
        <dbReference type="Google" id="ProtNLM"/>
    </source>
</evidence>
<evidence type="ECO:0000313" key="1">
    <source>
        <dbReference type="EMBL" id="MBL6761475.1"/>
    </source>
</evidence>
<gene>
    <name evidence="1" type="ORF">ISQ19_02135</name>
</gene>
<protein>
    <recommendedName>
        <fullName evidence="3">GAF domain-containing protein</fullName>
    </recommendedName>
</protein>
<organism evidence="1 2">
    <name type="scientific">PS1 clade bacterium</name>
    <dbReference type="NCBI Taxonomy" id="2175152"/>
    <lineage>
        <taxon>Bacteria</taxon>
        <taxon>Pseudomonadati</taxon>
        <taxon>Pseudomonadota</taxon>
        <taxon>Alphaproteobacteria</taxon>
        <taxon>PS1 clade</taxon>
    </lineage>
</organism>
<reference evidence="1" key="1">
    <citation type="submission" date="2020-10" db="EMBL/GenBank/DDBJ databases">
        <title>Microbiome of the Black Sea water column analyzed by genome centric metagenomics.</title>
        <authorList>
            <person name="Cabello-Yeves P.J."/>
            <person name="Callieri C."/>
            <person name="Picazo A."/>
            <person name="Mehrshad M."/>
            <person name="Haro-Moreno J.M."/>
            <person name="Roda-Garcia J."/>
            <person name="Dzembekova N."/>
            <person name="Slabakova V."/>
            <person name="Slabakova N."/>
            <person name="Moncheva S."/>
            <person name="Rodriguez-Valera F."/>
        </authorList>
    </citation>
    <scope>NUCLEOTIDE SEQUENCE</scope>
    <source>
        <strain evidence="1">BS307-5m-G5</strain>
    </source>
</reference>